<organism evidence="2">
    <name type="scientific">Thrips palmi</name>
    <name type="common">Melon thrips</name>
    <dbReference type="NCBI Taxonomy" id="161013"/>
    <lineage>
        <taxon>Eukaryota</taxon>
        <taxon>Metazoa</taxon>
        <taxon>Ecdysozoa</taxon>
        <taxon>Arthropoda</taxon>
        <taxon>Hexapoda</taxon>
        <taxon>Insecta</taxon>
        <taxon>Pterygota</taxon>
        <taxon>Neoptera</taxon>
        <taxon>Paraneoptera</taxon>
        <taxon>Thysanoptera</taxon>
        <taxon>Terebrantia</taxon>
        <taxon>Thripoidea</taxon>
        <taxon>Thripidae</taxon>
        <taxon>Thrips</taxon>
    </lineage>
</organism>
<protein>
    <submittedName>
        <fullName evidence="2">28S ribosomal protein S22, mitochondrial</fullName>
    </submittedName>
</protein>
<dbReference type="PANTHER" id="PTHR13071">
    <property type="entry name" value="MITOCHONDRIAL 28S RIBOSOMAL PROTEIN S22"/>
    <property type="match status" value="1"/>
</dbReference>
<dbReference type="RefSeq" id="XP_034241124.1">
    <property type="nucleotide sequence ID" value="XM_034385233.1"/>
</dbReference>
<gene>
    <name evidence="2" type="primary">LOC117645202</name>
</gene>
<dbReference type="GO" id="GO:0003735">
    <property type="term" value="F:structural constituent of ribosome"/>
    <property type="evidence" value="ECO:0007669"/>
    <property type="project" value="TreeGrafter"/>
</dbReference>
<evidence type="ECO:0000313" key="1">
    <source>
        <dbReference type="Proteomes" id="UP000515158"/>
    </source>
</evidence>
<dbReference type="PANTHER" id="PTHR13071:SF4">
    <property type="entry name" value="SMALL RIBOSOMAL SUBUNIT PROTEIN MS22"/>
    <property type="match status" value="1"/>
</dbReference>
<reference evidence="2" key="1">
    <citation type="submission" date="2025-08" db="UniProtKB">
        <authorList>
            <consortium name="RefSeq"/>
        </authorList>
    </citation>
    <scope>IDENTIFICATION</scope>
    <source>
        <tissue evidence="2">Total insect</tissue>
    </source>
</reference>
<dbReference type="KEGG" id="tpal:117645202"/>
<keyword evidence="2" id="KW-0689">Ribosomal protein</keyword>
<sequence length="360" mass="41372">MALASRTLKCIRNINRNVSYLTQHTRVTPNRQNVSRIICRYYARTVLVKTGDVAEKKQRDPAMFFFNDDVQSCLLEMNLRYASKVFEPRKEGQELAPAELKFLTEEELEEARQKAAETSIYYLQLPPVLQAHQETVEILSKDPELQGLEESKILAIDISFGVPDRERLIVARDLDGTLRHASREERSRMIQTYFPDPSRTLEPPALFSPKNLLSLLERSEFEFILDRACAQFEPDDVEYVSITSQTYDYIEENGKFEYLVGTRHYGSLAFYLAFYGKLDRFLNHCISSRRIEDAVSAVNVFYLCRPSIVDYKKPSSPDDSDFIKAYITSHAKEKGTLSMTLNAYLELHLPTAADEAKLSS</sequence>
<dbReference type="GO" id="GO:0005763">
    <property type="term" value="C:mitochondrial small ribosomal subunit"/>
    <property type="evidence" value="ECO:0007669"/>
    <property type="project" value="TreeGrafter"/>
</dbReference>
<keyword evidence="2" id="KW-0687">Ribonucleoprotein</keyword>
<dbReference type="CTD" id="56945"/>
<name>A0A6P8ZMS7_THRPL</name>
<dbReference type="InParanoid" id="A0A6P8ZMS7"/>
<dbReference type="FunCoup" id="A0A6P8ZMS7">
    <property type="interactions" value="742"/>
</dbReference>
<evidence type="ECO:0000313" key="2">
    <source>
        <dbReference type="RefSeq" id="XP_034241124.1"/>
    </source>
</evidence>
<dbReference type="AlphaFoldDB" id="A0A6P8ZMS7"/>
<keyword evidence="1" id="KW-1185">Reference proteome</keyword>
<dbReference type="InterPro" id="IPR019374">
    <property type="entry name" value="Ribosomal_mS22"/>
</dbReference>
<dbReference type="Proteomes" id="UP000515158">
    <property type="component" value="Unplaced"/>
</dbReference>
<proteinExistence type="predicted"/>
<dbReference type="GeneID" id="117645202"/>
<dbReference type="Pfam" id="PF10245">
    <property type="entry name" value="MRP-S22"/>
    <property type="match status" value="1"/>
</dbReference>
<dbReference type="OrthoDB" id="10052321at2759"/>
<accession>A0A6P8ZMS7</accession>